<accession>A0A024FUY4</accession>
<evidence type="ECO:0000313" key="1">
    <source>
        <dbReference type="EMBL" id="CCI10737.1"/>
    </source>
</evidence>
<dbReference type="EMBL" id="CAIX01000368">
    <property type="protein sequence ID" value="CCI10737.1"/>
    <property type="molecule type" value="Genomic_DNA"/>
</dbReference>
<keyword evidence="2" id="KW-1185">Reference proteome</keyword>
<dbReference type="AlphaFoldDB" id="A0A024FUY4"/>
<evidence type="ECO:0000313" key="2">
    <source>
        <dbReference type="Proteomes" id="UP000053237"/>
    </source>
</evidence>
<organism evidence="1 2">
    <name type="scientific">Albugo candida</name>
    <dbReference type="NCBI Taxonomy" id="65357"/>
    <lineage>
        <taxon>Eukaryota</taxon>
        <taxon>Sar</taxon>
        <taxon>Stramenopiles</taxon>
        <taxon>Oomycota</taxon>
        <taxon>Peronosporomycetes</taxon>
        <taxon>Albuginales</taxon>
        <taxon>Albuginaceae</taxon>
        <taxon>Albugo</taxon>
    </lineage>
</organism>
<sequence>MNRAHATYGLSRLKKRPMIRGAITLYIIIEVGGGADALINYENYEITEAPKAYIKAMRVDTRSTLKKCFTLTSLYTRVPSVMHQEKYCTDPEVSLQPTEKYGATQIASNFHRLFRILLALSISKRYDGVSFLQESSDYKNTVYLQVGTENQMGKCLFWVKRKYFHARNIEKISKHIHHRNEFFKSYLVTCLNHL</sequence>
<proteinExistence type="predicted"/>
<name>A0A024FUY4_9STRA</name>
<dbReference type="Proteomes" id="UP000053237">
    <property type="component" value="Unassembled WGS sequence"/>
</dbReference>
<dbReference type="InParanoid" id="A0A024FUY4"/>
<protein>
    <submittedName>
        <fullName evidence="1">Uncharacterized protein</fullName>
    </submittedName>
</protein>
<reference evidence="1 2" key="1">
    <citation type="submission" date="2012-05" db="EMBL/GenBank/DDBJ databases">
        <title>Recombination and specialization in a pathogen metapopulation.</title>
        <authorList>
            <person name="Gardiner A."/>
            <person name="Kemen E."/>
            <person name="Schultz-Larsen T."/>
            <person name="MacLean D."/>
            <person name="Van Oosterhout C."/>
            <person name="Jones J.D.G."/>
        </authorList>
    </citation>
    <scope>NUCLEOTIDE SEQUENCE [LARGE SCALE GENOMIC DNA]</scope>
    <source>
        <strain evidence="1 2">Ac Nc2</strain>
    </source>
</reference>
<comment type="caution">
    <text evidence="1">The sequence shown here is derived from an EMBL/GenBank/DDBJ whole genome shotgun (WGS) entry which is preliminary data.</text>
</comment>
<gene>
    <name evidence="1" type="ORF">BN9_114280</name>
</gene>